<organism evidence="2 3">
    <name type="scientific">Aureitalea marina</name>
    <dbReference type="NCBI Taxonomy" id="930804"/>
    <lineage>
        <taxon>Bacteria</taxon>
        <taxon>Pseudomonadati</taxon>
        <taxon>Bacteroidota</taxon>
        <taxon>Flavobacteriia</taxon>
        <taxon>Flavobacteriales</taxon>
        <taxon>Flavobacteriaceae</taxon>
        <taxon>Aureitalea</taxon>
    </lineage>
</organism>
<accession>A0A2S7KLY5</accession>
<dbReference type="AlphaFoldDB" id="A0A2S7KLY5"/>
<comment type="caution">
    <text evidence="2">The sequence shown here is derived from an EMBL/GenBank/DDBJ whole genome shotgun (WGS) entry which is preliminary data.</text>
</comment>
<evidence type="ECO:0000259" key="1">
    <source>
        <dbReference type="Pfam" id="PF10988"/>
    </source>
</evidence>
<dbReference type="PROSITE" id="PS51257">
    <property type="entry name" value="PROKAR_LIPOPROTEIN"/>
    <property type="match status" value="1"/>
</dbReference>
<proteinExistence type="predicted"/>
<evidence type="ECO:0000313" key="3">
    <source>
        <dbReference type="Proteomes" id="UP000239800"/>
    </source>
</evidence>
<name>A0A2S7KLY5_9FLAO</name>
<dbReference type="Proteomes" id="UP000239800">
    <property type="component" value="Unassembled WGS sequence"/>
</dbReference>
<dbReference type="RefSeq" id="WP_104811570.1">
    <property type="nucleotide sequence ID" value="NZ_MQUB01000001.1"/>
</dbReference>
<reference evidence="2 3" key="1">
    <citation type="submission" date="2016-11" db="EMBL/GenBank/DDBJ databases">
        <title>Trade-off between light-utilization and light-protection in marine flavobacteria.</title>
        <authorList>
            <person name="Kumagai Y."/>
        </authorList>
    </citation>
    <scope>NUCLEOTIDE SEQUENCE [LARGE SCALE GENOMIC DNA]</scope>
    <source>
        <strain evidence="2 3">NBRC 107741</strain>
    </source>
</reference>
<dbReference type="Pfam" id="PF10988">
    <property type="entry name" value="DUF2807"/>
    <property type="match status" value="1"/>
</dbReference>
<protein>
    <submittedName>
        <fullName evidence="2">DUF2807 domain-containing protein</fullName>
    </submittedName>
</protein>
<sequence>MKYLLAILICFTFLGCNSEDGWDCLQTEGNSISVDFTVDSFDKIRIEDGVSLLIRQGAVQSVTVETGTNLLSDIEVYVEENTLVIRDNNRCNLVRDYGVTRAVVTTPDLLEIRNASAFDVRGEGRLSFPKLDLISNTTGNLADPLKSGDFYLDLDTERLLVNANGQSVFYLTGRVQQARYRFTDEFPRLEAGQLIVSEVIVFQRSANVMIVNPQQSLTGEIYGTGDVISLNRPAVVEVETFFTGRLIFSD</sequence>
<dbReference type="OrthoDB" id="1466971at2"/>
<keyword evidence="3" id="KW-1185">Reference proteome</keyword>
<dbReference type="EMBL" id="MQUB01000001">
    <property type="protein sequence ID" value="PQB03649.1"/>
    <property type="molecule type" value="Genomic_DNA"/>
</dbReference>
<evidence type="ECO:0000313" key="2">
    <source>
        <dbReference type="EMBL" id="PQB03649.1"/>
    </source>
</evidence>
<gene>
    <name evidence="2" type="ORF">BST85_01080</name>
</gene>
<dbReference type="Gene3D" id="2.160.20.120">
    <property type="match status" value="1"/>
</dbReference>
<feature type="domain" description="Putative auto-transporter adhesin head GIN" evidence="1">
    <location>
        <begin position="41"/>
        <end position="233"/>
    </location>
</feature>
<dbReference type="InterPro" id="IPR021255">
    <property type="entry name" value="DUF2807"/>
</dbReference>